<dbReference type="GO" id="GO:0030544">
    <property type="term" value="F:Hsp70 protein binding"/>
    <property type="evidence" value="ECO:0007669"/>
    <property type="project" value="InterPro"/>
</dbReference>
<evidence type="ECO:0000313" key="5">
    <source>
        <dbReference type="Proteomes" id="UP000311919"/>
    </source>
</evidence>
<evidence type="ECO:0000259" key="3">
    <source>
        <dbReference type="PROSITE" id="PS50076"/>
    </source>
</evidence>
<dbReference type="EMBL" id="SKCS01000055">
    <property type="protein sequence ID" value="TNN19143.1"/>
    <property type="molecule type" value="Genomic_DNA"/>
</dbReference>
<dbReference type="GO" id="GO:0051082">
    <property type="term" value="F:unfolded protein binding"/>
    <property type="evidence" value="ECO:0007669"/>
    <property type="project" value="InterPro"/>
</dbReference>
<dbReference type="SMART" id="SM00271">
    <property type="entry name" value="DnaJ"/>
    <property type="match status" value="1"/>
</dbReference>
<dbReference type="PROSITE" id="PS00636">
    <property type="entry name" value="DNAJ_1"/>
    <property type="match status" value="1"/>
</dbReference>
<feature type="region of interest" description="Disordered" evidence="2">
    <location>
        <begin position="73"/>
        <end position="93"/>
    </location>
</feature>
<dbReference type="InterPro" id="IPR018253">
    <property type="entry name" value="DnaJ_domain_CS"/>
</dbReference>
<sequence length="283" mass="32695">MSSVCYYKVLGLTQTATDEEVRRAYRRLALKWHPDKNPTNLTEAEKKFKEISAAYEILSDPQKRAVYDRHGKDGLNRTHVKTTKPTSARRRHTASGTYFSEDPFDTTDFFFPFNDFGFTFRDPEDVFREFFSKHVNMMNAFMNTSGLFRSHSRLHNLFDHNYDRGHFNVLPNRHIHHSTSYKATNDSQPRTHHVERVRKTSLPQSVPVHSLSTKTSYSFCYDGTANRPFRKETFRSTSTKIENGKCVTTRKVVQDGIETVEVEENGILKMKTINGQPVAIANG</sequence>
<dbReference type="Pfam" id="PF00226">
    <property type="entry name" value="DnaJ"/>
    <property type="match status" value="1"/>
</dbReference>
<evidence type="ECO:0000256" key="2">
    <source>
        <dbReference type="SAM" id="MobiDB-lite"/>
    </source>
</evidence>
<dbReference type="InterPro" id="IPR043183">
    <property type="entry name" value="DNJB2/6-like"/>
</dbReference>
<name>A0A4Z2DS31_SCHJA</name>
<dbReference type="PANTHER" id="PTHR45168">
    <property type="entry name" value="DNAJ HOMOLOG SUBFAMILY B MEMBER 2"/>
    <property type="match status" value="1"/>
</dbReference>
<gene>
    <name evidence="4" type="ORF">EWB00_009372</name>
</gene>
<protein>
    <submittedName>
        <fullName evidence="4">DnaJ subfamily B member 2</fullName>
    </submittedName>
</protein>
<proteinExistence type="predicted"/>
<dbReference type="CDD" id="cd06257">
    <property type="entry name" value="DnaJ"/>
    <property type="match status" value="1"/>
</dbReference>
<dbReference type="PRINTS" id="PR00625">
    <property type="entry name" value="JDOMAIN"/>
</dbReference>
<dbReference type="PANTHER" id="PTHR45168:SF3">
    <property type="entry name" value="DNAJ HEAT SHOCK PROTEIN FAMILY (HSP40) MEMBER B2"/>
    <property type="match status" value="1"/>
</dbReference>
<dbReference type="Gene3D" id="1.10.287.110">
    <property type="entry name" value="DnaJ domain"/>
    <property type="match status" value="1"/>
</dbReference>
<organism evidence="4 5">
    <name type="scientific">Schistosoma japonicum</name>
    <name type="common">Blood fluke</name>
    <dbReference type="NCBI Taxonomy" id="6182"/>
    <lineage>
        <taxon>Eukaryota</taxon>
        <taxon>Metazoa</taxon>
        <taxon>Spiralia</taxon>
        <taxon>Lophotrochozoa</taxon>
        <taxon>Platyhelminthes</taxon>
        <taxon>Trematoda</taxon>
        <taxon>Digenea</taxon>
        <taxon>Strigeidida</taxon>
        <taxon>Schistosomatoidea</taxon>
        <taxon>Schistosomatidae</taxon>
        <taxon>Schistosoma</taxon>
    </lineage>
</organism>
<dbReference type="InterPro" id="IPR001623">
    <property type="entry name" value="DnaJ_domain"/>
</dbReference>
<keyword evidence="5" id="KW-1185">Reference proteome</keyword>
<dbReference type="STRING" id="6182.A0A4Z2DS31"/>
<dbReference type="InterPro" id="IPR036869">
    <property type="entry name" value="J_dom_sf"/>
</dbReference>
<feature type="domain" description="J" evidence="3">
    <location>
        <begin position="5"/>
        <end position="71"/>
    </location>
</feature>
<dbReference type="OrthoDB" id="10250354at2759"/>
<dbReference type="PROSITE" id="PS50076">
    <property type="entry name" value="DNAJ_2"/>
    <property type="match status" value="1"/>
</dbReference>
<dbReference type="SUPFAM" id="SSF46565">
    <property type="entry name" value="Chaperone J-domain"/>
    <property type="match status" value="1"/>
</dbReference>
<dbReference type="AlphaFoldDB" id="A0A4Z2DS31"/>
<reference evidence="4 5" key="1">
    <citation type="submission" date="2019-03" db="EMBL/GenBank/DDBJ databases">
        <title>An improved genome assembly of the fluke Schistosoma japonicum.</title>
        <authorList>
            <person name="Hu W."/>
            <person name="Luo F."/>
            <person name="Yin M."/>
            <person name="Mo X."/>
            <person name="Sun C."/>
            <person name="Wu Q."/>
            <person name="Zhu B."/>
            <person name="Xiang M."/>
            <person name="Wang J."/>
            <person name="Wang Y."/>
            <person name="Zhang T."/>
            <person name="Xu B."/>
            <person name="Zheng H."/>
            <person name="Feng Z."/>
        </authorList>
    </citation>
    <scope>NUCLEOTIDE SEQUENCE [LARGE SCALE GENOMIC DNA]</scope>
    <source>
        <strain evidence="4">HuSjv2</strain>
        <tissue evidence="4">Worms</tissue>
    </source>
</reference>
<accession>A0A4Z2DS31</accession>
<evidence type="ECO:0000313" key="4">
    <source>
        <dbReference type="EMBL" id="TNN19142.1"/>
    </source>
</evidence>
<dbReference type="Proteomes" id="UP000311919">
    <property type="component" value="Unassembled WGS sequence"/>
</dbReference>
<keyword evidence="1" id="KW-0143">Chaperone</keyword>
<feature type="compositionally biased region" description="Basic residues" evidence="2">
    <location>
        <begin position="78"/>
        <end position="93"/>
    </location>
</feature>
<comment type="caution">
    <text evidence="4">The sequence shown here is derived from an EMBL/GenBank/DDBJ whole genome shotgun (WGS) entry which is preliminary data.</text>
</comment>
<evidence type="ECO:0000256" key="1">
    <source>
        <dbReference type="ARBA" id="ARBA00023186"/>
    </source>
</evidence>
<dbReference type="EMBL" id="SKCS01000055">
    <property type="protein sequence ID" value="TNN19142.1"/>
    <property type="molecule type" value="Genomic_DNA"/>
</dbReference>